<gene>
    <name evidence="3" type="ORF">MNBD_ACTINO02-2577</name>
</gene>
<organism evidence="3">
    <name type="scientific">hydrothermal vent metagenome</name>
    <dbReference type="NCBI Taxonomy" id="652676"/>
    <lineage>
        <taxon>unclassified sequences</taxon>
        <taxon>metagenomes</taxon>
        <taxon>ecological metagenomes</taxon>
    </lineage>
</organism>
<dbReference type="GO" id="GO:0043190">
    <property type="term" value="C:ATP-binding cassette (ABC) transporter complex"/>
    <property type="evidence" value="ECO:0007669"/>
    <property type="project" value="InterPro"/>
</dbReference>
<protein>
    <submittedName>
        <fullName evidence="3">Oligopeptide ABC transporter, periplasmic oligopeptide-binding protein OppA (TC 3.A.1.5.1)</fullName>
    </submittedName>
</protein>
<dbReference type="InterPro" id="IPR000914">
    <property type="entry name" value="SBP_5_dom"/>
</dbReference>
<feature type="domain" description="Solute-binding protein family 5" evidence="2">
    <location>
        <begin position="117"/>
        <end position="481"/>
    </location>
</feature>
<dbReference type="AlphaFoldDB" id="A0A3B0SMN0"/>
<dbReference type="PROSITE" id="PS51257">
    <property type="entry name" value="PROKAR_LIPOPROTEIN"/>
    <property type="match status" value="1"/>
</dbReference>
<dbReference type="Gene3D" id="3.40.190.10">
    <property type="entry name" value="Periplasmic binding protein-like II"/>
    <property type="match status" value="1"/>
</dbReference>
<dbReference type="InterPro" id="IPR030678">
    <property type="entry name" value="Peptide/Ni-bd"/>
</dbReference>
<feature type="region of interest" description="Disordered" evidence="1">
    <location>
        <begin position="31"/>
        <end position="62"/>
    </location>
</feature>
<dbReference type="EMBL" id="UOEK01000262">
    <property type="protein sequence ID" value="VAW03522.1"/>
    <property type="molecule type" value="Genomic_DNA"/>
</dbReference>
<dbReference type="PANTHER" id="PTHR30290">
    <property type="entry name" value="PERIPLASMIC BINDING COMPONENT OF ABC TRANSPORTER"/>
    <property type="match status" value="1"/>
</dbReference>
<evidence type="ECO:0000259" key="2">
    <source>
        <dbReference type="Pfam" id="PF00496"/>
    </source>
</evidence>
<accession>A0A3B0SMN0</accession>
<dbReference type="GO" id="GO:0042597">
    <property type="term" value="C:periplasmic space"/>
    <property type="evidence" value="ECO:0007669"/>
    <property type="project" value="UniProtKB-ARBA"/>
</dbReference>
<dbReference type="SUPFAM" id="SSF53850">
    <property type="entry name" value="Periplasmic binding protein-like II"/>
    <property type="match status" value="1"/>
</dbReference>
<reference evidence="3" key="1">
    <citation type="submission" date="2018-06" db="EMBL/GenBank/DDBJ databases">
        <authorList>
            <person name="Zhirakovskaya E."/>
        </authorList>
    </citation>
    <scope>NUCLEOTIDE SEQUENCE</scope>
</reference>
<dbReference type="Pfam" id="PF00496">
    <property type="entry name" value="SBP_bac_5"/>
    <property type="match status" value="1"/>
</dbReference>
<evidence type="ECO:0000313" key="3">
    <source>
        <dbReference type="EMBL" id="VAW03522.1"/>
    </source>
</evidence>
<sequence length="597" mass="65440">MTQMWRSRKVVWSAAFLAFALIAAACGGSAESTTTTAGPTATTTTAPPSTTQPVVTTTTTAAPTGPAYGGTVVVADDQEPPTLNAFVPGGDNFIVSIVGQSYWAGVQEIDGFTLELIPELVTELPTETNGGVTVNADGTMTVRYTILDEAQWSDGVPISGDDFQFTLDTIMNPDNAIDTTTYEDIISTEVGPKSFTYTLSAPTVLYEFLFGNIIPKHDVEGSDFLNDWNETMWVSAGPFIFSEWQKGEFIEVVRNDNYWKKAENGDQLPYLDSVIFRFIPVTDSIITAFKAREVDVIQPPPASETIEELQKLEPEGARVEVLSGPVWEHLNFQFGPARLIRNPDSSNENLNYRKAVAHTIDKQLIVDEILAGQVEPLDSFVEAFSPTLSQGSWAQYDYNPEKAMELLELAKTELGKDSISTVFSTTSNNDARVKLSELFDTMFSAVGIVYENQLEESQIFFGETLDNGQWDLGEWAWVGSPGLSGLVGIIDVFDPAAPPPDGSNFYQWGTPTSSVIDDNTARFAEIRTALNQTVDPTVLVPLLNEAETILADQVVIIPLYARLVTAAVWADEVGGFKHNPTSASHTWNIEQWYRVDI</sequence>
<name>A0A3B0SMN0_9ZZZZ</name>
<evidence type="ECO:0000256" key="1">
    <source>
        <dbReference type="SAM" id="MobiDB-lite"/>
    </source>
</evidence>
<dbReference type="Gene3D" id="3.10.105.10">
    <property type="entry name" value="Dipeptide-binding Protein, Domain 3"/>
    <property type="match status" value="1"/>
</dbReference>
<dbReference type="GO" id="GO:1904680">
    <property type="term" value="F:peptide transmembrane transporter activity"/>
    <property type="evidence" value="ECO:0007669"/>
    <property type="project" value="TreeGrafter"/>
</dbReference>
<dbReference type="PIRSF" id="PIRSF002741">
    <property type="entry name" value="MppA"/>
    <property type="match status" value="1"/>
</dbReference>
<proteinExistence type="predicted"/>
<dbReference type="GO" id="GO:0015833">
    <property type="term" value="P:peptide transport"/>
    <property type="evidence" value="ECO:0007669"/>
    <property type="project" value="TreeGrafter"/>
</dbReference>
<dbReference type="InterPro" id="IPR039424">
    <property type="entry name" value="SBP_5"/>
</dbReference>